<evidence type="ECO:0000313" key="1">
    <source>
        <dbReference type="EMBL" id="KAJ8935573.1"/>
    </source>
</evidence>
<sequence>MKTITVRNALTLLDSFLVTLMNLVSSKVMSLIRNHKNNLLPLGKLGLGSFLRDMIGNEKIKEEVDSDSELHSMEIKQEDIETEWRDIILSLKMI</sequence>
<comment type="caution">
    <text evidence="1">The sequence shown here is derived from an EMBL/GenBank/DDBJ whole genome shotgun (WGS) entry which is preliminary data.</text>
</comment>
<dbReference type="Proteomes" id="UP001162162">
    <property type="component" value="Unassembled WGS sequence"/>
</dbReference>
<protein>
    <submittedName>
        <fullName evidence="1">Uncharacterized protein</fullName>
    </submittedName>
</protein>
<accession>A0AAV8X9V2</accession>
<proteinExistence type="predicted"/>
<dbReference type="EMBL" id="JAPWTK010000864">
    <property type="protein sequence ID" value="KAJ8935573.1"/>
    <property type="molecule type" value="Genomic_DNA"/>
</dbReference>
<organism evidence="1 2">
    <name type="scientific">Aromia moschata</name>
    <dbReference type="NCBI Taxonomy" id="1265417"/>
    <lineage>
        <taxon>Eukaryota</taxon>
        <taxon>Metazoa</taxon>
        <taxon>Ecdysozoa</taxon>
        <taxon>Arthropoda</taxon>
        <taxon>Hexapoda</taxon>
        <taxon>Insecta</taxon>
        <taxon>Pterygota</taxon>
        <taxon>Neoptera</taxon>
        <taxon>Endopterygota</taxon>
        <taxon>Coleoptera</taxon>
        <taxon>Polyphaga</taxon>
        <taxon>Cucujiformia</taxon>
        <taxon>Chrysomeloidea</taxon>
        <taxon>Cerambycidae</taxon>
        <taxon>Cerambycinae</taxon>
        <taxon>Callichromatini</taxon>
        <taxon>Aromia</taxon>
    </lineage>
</organism>
<dbReference type="AlphaFoldDB" id="A0AAV8X9V2"/>
<evidence type="ECO:0000313" key="2">
    <source>
        <dbReference type="Proteomes" id="UP001162162"/>
    </source>
</evidence>
<name>A0AAV8X9V2_9CUCU</name>
<keyword evidence="2" id="KW-1185">Reference proteome</keyword>
<reference evidence="1" key="1">
    <citation type="journal article" date="2023" name="Insect Mol. Biol.">
        <title>Genome sequencing provides insights into the evolution of gene families encoding plant cell wall-degrading enzymes in longhorned beetles.</title>
        <authorList>
            <person name="Shin N.R."/>
            <person name="Okamura Y."/>
            <person name="Kirsch R."/>
            <person name="Pauchet Y."/>
        </authorList>
    </citation>
    <scope>NUCLEOTIDE SEQUENCE</scope>
    <source>
        <strain evidence="1">AMC_N1</strain>
    </source>
</reference>
<gene>
    <name evidence="1" type="ORF">NQ318_001567</name>
</gene>